<evidence type="ECO:0000313" key="2">
    <source>
        <dbReference type="Proteomes" id="UP000199468"/>
    </source>
</evidence>
<dbReference type="RefSeq" id="WP_091860168.1">
    <property type="nucleotide sequence ID" value="NZ_FNBZ01000007.1"/>
</dbReference>
<proteinExistence type="predicted"/>
<keyword evidence="2" id="KW-1185">Reference proteome</keyword>
<evidence type="ECO:0008006" key="3">
    <source>
        <dbReference type="Google" id="ProtNLM"/>
    </source>
</evidence>
<dbReference type="EMBL" id="FNBZ01000007">
    <property type="protein sequence ID" value="SDH20249.1"/>
    <property type="molecule type" value="Genomic_DNA"/>
</dbReference>
<sequence>MCALTEVQVRETLRLAVAESGIADWSARHAVSRTYVQDVLAGRRAPGRSILAGLGLTKRTVFQRVGDATHDM</sequence>
<organism evidence="1 2">
    <name type="scientific">Bosea robiniae</name>
    <dbReference type="NCBI Taxonomy" id="1036780"/>
    <lineage>
        <taxon>Bacteria</taxon>
        <taxon>Pseudomonadati</taxon>
        <taxon>Pseudomonadota</taxon>
        <taxon>Alphaproteobacteria</taxon>
        <taxon>Hyphomicrobiales</taxon>
        <taxon>Boseaceae</taxon>
        <taxon>Bosea</taxon>
    </lineage>
</organism>
<gene>
    <name evidence="1" type="ORF">SAMN05421844_107147</name>
</gene>
<evidence type="ECO:0000313" key="1">
    <source>
        <dbReference type="EMBL" id="SDH20249.1"/>
    </source>
</evidence>
<name>A0ABY0P419_9HYPH</name>
<accession>A0ABY0P419</accession>
<dbReference type="Proteomes" id="UP000199468">
    <property type="component" value="Unassembled WGS sequence"/>
</dbReference>
<comment type="caution">
    <text evidence="1">The sequence shown here is derived from an EMBL/GenBank/DDBJ whole genome shotgun (WGS) entry which is preliminary data.</text>
</comment>
<reference evidence="1 2" key="1">
    <citation type="submission" date="2016-10" db="EMBL/GenBank/DDBJ databases">
        <authorList>
            <person name="Varghese N."/>
            <person name="Submissions S."/>
        </authorList>
    </citation>
    <scope>NUCLEOTIDE SEQUENCE [LARGE SCALE GENOMIC DNA]</scope>
    <source>
        <strain evidence="1 2">DSM 26672</strain>
    </source>
</reference>
<protein>
    <recommendedName>
        <fullName evidence="3">Transcriptional regulator</fullName>
    </recommendedName>
</protein>